<dbReference type="InterPro" id="IPR007691">
    <property type="entry name" value="LpxD"/>
</dbReference>
<keyword evidence="2 6" id="KW-0441">Lipid A biosynthesis</keyword>
<gene>
    <name evidence="6 7" type="primary">lpxD</name>
    <name evidence="7" type="ORF">ENV67_08600</name>
</gene>
<dbReference type="Pfam" id="PF00132">
    <property type="entry name" value="Hexapep"/>
    <property type="match status" value="3"/>
</dbReference>
<evidence type="ECO:0000256" key="3">
    <source>
        <dbReference type="ARBA" id="ARBA00022679"/>
    </source>
</evidence>
<evidence type="ECO:0000256" key="5">
    <source>
        <dbReference type="ARBA" id="ARBA00023315"/>
    </source>
</evidence>
<dbReference type="AlphaFoldDB" id="A0A7C4UHL9"/>
<evidence type="ECO:0000313" key="7">
    <source>
        <dbReference type="EMBL" id="HGW92578.1"/>
    </source>
</evidence>
<dbReference type="EC" id="2.3.1.191" evidence="6"/>
<keyword evidence="5 6" id="KW-0012">Acyltransferase</keyword>
<dbReference type="PANTHER" id="PTHR43378:SF2">
    <property type="entry name" value="UDP-3-O-ACYLGLUCOSAMINE N-ACYLTRANSFERASE 1, MITOCHONDRIAL-RELATED"/>
    <property type="match status" value="1"/>
</dbReference>
<evidence type="ECO:0000256" key="1">
    <source>
        <dbReference type="ARBA" id="ARBA00022516"/>
    </source>
</evidence>
<protein>
    <recommendedName>
        <fullName evidence="6">UDP-3-O-acylglucosamine N-acyltransferase</fullName>
        <ecNumber evidence="6">2.3.1.191</ecNumber>
    </recommendedName>
</protein>
<keyword evidence="6" id="KW-0677">Repeat</keyword>
<dbReference type="NCBIfam" id="TIGR01853">
    <property type="entry name" value="lipid_A_lpxD"/>
    <property type="match status" value="1"/>
</dbReference>
<dbReference type="GO" id="GO:0016410">
    <property type="term" value="F:N-acyltransferase activity"/>
    <property type="evidence" value="ECO:0007669"/>
    <property type="project" value="InterPro"/>
</dbReference>
<accession>A0A7C4UHL9</accession>
<dbReference type="Gene3D" id="3.40.1390.10">
    <property type="entry name" value="MurE/MurF, N-terminal domain"/>
    <property type="match status" value="1"/>
</dbReference>
<dbReference type="InterPro" id="IPR001451">
    <property type="entry name" value="Hexapep"/>
</dbReference>
<evidence type="ECO:0000256" key="2">
    <source>
        <dbReference type="ARBA" id="ARBA00022556"/>
    </source>
</evidence>
<dbReference type="CDD" id="cd03352">
    <property type="entry name" value="LbH_LpxD"/>
    <property type="match status" value="1"/>
</dbReference>
<dbReference type="EMBL" id="DTHG01000102">
    <property type="protein sequence ID" value="HGW92578.1"/>
    <property type="molecule type" value="Genomic_DNA"/>
</dbReference>
<dbReference type="SUPFAM" id="SSF51161">
    <property type="entry name" value="Trimeric LpxA-like enzymes"/>
    <property type="match status" value="1"/>
</dbReference>
<feature type="active site" description="Proton acceptor" evidence="6">
    <location>
        <position position="231"/>
    </location>
</feature>
<dbReference type="GO" id="GO:0103118">
    <property type="term" value="F:UDP-3-O-[(3R)-3-hydroxyacyl]-glucosamine N-acyltransferase activity"/>
    <property type="evidence" value="ECO:0007669"/>
    <property type="project" value="UniProtKB-EC"/>
</dbReference>
<evidence type="ECO:0000256" key="4">
    <source>
        <dbReference type="ARBA" id="ARBA00023098"/>
    </source>
</evidence>
<proteinExistence type="inferred from homology"/>
<dbReference type="InterPro" id="IPR011004">
    <property type="entry name" value="Trimer_LpxA-like_sf"/>
</dbReference>
<dbReference type="PANTHER" id="PTHR43378">
    <property type="entry name" value="UDP-3-O-ACYLGLUCOSAMINE N-ACYLTRANSFERASE"/>
    <property type="match status" value="1"/>
</dbReference>
<keyword evidence="3 6" id="KW-0808">Transferase</keyword>
<dbReference type="GO" id="GO:0016020">
    <property type="term" value="C:membrane"/>
    <property type="evidence" value="ECO:0007669"/>
    <property type="project" value="GOC"/>
</dbReference>
<keyword evidence="1 6" id="KW-0444">Lipid biosynthesis</keyword>
<dbReference type="NCBIfam" id="NF002060">
    <property type="entry name" value="PRK00892.1"/>
    <property type="match status" value="1"/>
</dbReference>
<dbReference type="HAMAP" id="MF_00523">
    <property type="entry name" value="LpxD"/>
    <property type="match status" value="1"/>
</dbReference>
<comment type="subunit">
    <text evidence="6">Homotrimer.</text>
</comment>
<comment type="similarity">
    <text evidence="6">Belongs to the transferase hexapeptide repeat family. LpxD subfamily.</text>
</comment>
<dbReference type="GO" id="GO:0009245">
    <property type="term" value="P:lipid A biosynthetic process"/>
    <property type="evidence" value="ECO:0007669"/>
    <property type="project" value="UniProtKB-UniRule"/>
</dbReference>
<comment type="pathway">
    <text evidence="6">Bacterial outer membrane biogenesis; LPS lipid A biosynthesis.</text>
</comment>
<organism evidence="7">
    <name type="scientific">candidate division WOR-3 bacterium</name>
    <dbReference type="NCBI Taxonomy" id="2052148"/>
    <lineage>
        <taxon>Bacteria</taxon>
        <taxon>Bacteria division WOR-3</taxon>
    </lineage>
</organism>
<name>A0A7C4UHL9_UNCW3</name>
<dbReference type="UniPathway" id="UPA00973"/>
<sequence>MKASEIANLLKGKLTGEDIDIKGIETPEKAKEYNISFVFDEKDIESCKAGVVVIQEGKERKSGSYINVLNVKDAFVFYLNKFYPEQIKRIKGLSNKARIGNSIIGKDVSIGDFAYISDNVVIGDGTIIYPNVYIGYDVKIGSNCIIYPNVSIYDRTEIGNNVIIHSGAVIGSDGFGYIEKEKKRIKIPQIGKVVIKDNVEIGANTTIDRGTIGETFIDEGTKIDNLVQIAHNVRIGKDCVIVAQVGIAGSTKIGDRVIIAGQVGIVDHINIGNDCIILAQSGVTKDIKNGSIVCGSPAIERNKFMKERVLISRLEEIYERIKKIENK</sequence>
<comment type="caution">
    <text evidence="7">The sequence shown here is derived from an EMBL/GenBank/DDBJ whole genome shotgun (WGS) entry which is preliminary data.</text>
</comment>
<keyword evidence="4 6" id="KW-0443">Lipid metabolism</keyword>
<comment type="function">
    <text evidence="6">Catalyzes the N-acylation of UDP-3-O-acylglucosamine using 3-hydroxyacyl-ACP as the acyl donor. Is involved in the biosynthesis of lipid A, a phosphorylated glycolipid that anchors the lipopolysaccharide to the outer membrane of the cell.</text>
</comment>
<dbReference type="Gene3D" id="2.160.10.10">
    <property type="entry name" value="Hexapeptide repeat proteins"/>
    <property type="match status" value="1"/>
</dbReference>
<comment type="catalytic activity">
    <reaction evidence="6">
        <text>a UDP-3-O-[(3R)-3-hydroxyacyl]-alpha-D-glucosamine + a (3R)-hydroxyacyl-[ACP] = a UDP-2-N,3-O-bis[(3R)-3-hydroxyacyl]-alpha-D-glucosamine + holo-[ACP] + H(+)</text>
        <dbReference type="Rhea" id="RHEA:53836"/>
        <dbReference type="Rhea" id="RHEA-COMP:9685"/>
        <dbReference type="Rhea" id="RHEA-COMP:9945"/>
        <dbReference type="ChEBI" id="CHEBI:15378"/>
        <dbReference type="ChEBI" id="CHEBI:64479"/>
        <dbReference type="ChEBI" id="CHEBI:78827"/>
        <dbReference type="ChEBI" id="CHEBI:137740"/>
        <dbReference type="ChEBI" id="CHEBI:137748"/>
        <dbReference type="EC" id="2.3.1.191"/>
    </reaction>
</comment>
<reference evidence="7" key="1">
    <citation type="journal article" date="2020" name="mSystems">
        <title>Genome- and Community-Level Interaction Insights into Carbon Utilization and Element Cycling Functions of Hydrothermarchaeota in Hydrothermal Sediment.</title>
        <authorList>
            <person name="Zhou Z."/>
            <person name="Liu Y."/>
            <person name="Xu W."/>
            <person name="Pan J."/>
            <person name="Luo Z.H."/>
            <person name="Li M."/>
        </authorList>
    </citation>
    <scope>NUCLEOTIDE SEQUENCE [LARGE SCALE GENOMIC DNA]</scope>
    <source>
        <strain evidence="7">SpSt-780</strain>
    </source>
</reference>
<evidence type="ECO:0000256" key="6">
    <source>
        <dbReference type="HAMAP-Rule" id="MF_00523"/>
    </source>
</evidence>